<reference evidence="5 6" key="1">
    <citation type="submission" date="2020-05" db="EMBL/GenBank/DDBJ databases">
        <title>Draft genome sequence of Desulfovibrio sp. strain HN2T.</title>
        <authorList>
            <person name="Ueno A."/>
            <person name="Tamazawa S."/>
            <person name="Tamamura S."/>
            <person name="Murakami T."/>
            <person name="Kiyama T."/>
            <person name="Inomata H."/>
            <person name="Amano Y."/>
            <person name="Miyakawa K."/>
            <person name="Tamaki H."/>
            <person name="Naganuma T."/>
            <person name="Kaneko K."/>
        </authorList>
    </citation>
    <scope>NUCLEOTIDE SEQUENCE [LARGE SCALE GENOMIC DNA]</scope>
    <source>
        <strain evidence="5 6">HN2</strain>
    </source>
</reference>
<dbReference type="GO" id="GO:0043565">
    <property type="term" value="F:sequence-specific DNA binding"/>
    <property type="evidence" value="ECO:0007669"/>
    <property type="project" value="InterPro"/>
</dbReference>
<dbReference type="CDD" id="cd03138">
    <property type="entry name" value="GATase1_AraC_2"/>
    <property type="match status" value="1"/>
</dbReference>
<dbReference type="InterPro" id="IPR002818">
    <property type="entry name" value="DJ-1/PfpI"/>
</dbReference>
<dbReference type="PANTHER" id="PTHR43130">
    <property type="entry name" value="ARAC-FAMILY TRANSCRIPTIONAL REGULATOR"/>
    <property type="match status" value="1"/>
</dbReference>
<name>A0A7J0BG52_9BACT</name>
<sequence length="335" mass="36315">MHIALLAVENCLHSCVTGLRDMFLVAAARGDGAGGTYPFTVSIRTRDGQPVRAFGNIPLIPDGALAAPHLDRPDVLILPAVLDDLASLCADAPLLEDIQRLHAGGTLTASVCAGSCLLAAAGILDGREATTHWNLADEFSRRFPQVKLRPERMLVDGGDFICAGGVTAYLDLALYLIRRFRSAEEAGALARLMLIDPHRERQTPYSMGGFRKNHGDGAILAVQDWLEQHYAEPCPVSALADRANMGERTFLRRFRAATGETSVAYLQRLRMDAARRLLETTALGVEEITAAVGYQDAASFRKLFRSLTGMSPAAYRDRFSLRSPVAPAAGRRAAR</sequence>
<evidence type="ECO:0000259" key="4">
    <source>
        <dbReference type="PROSITE" id="PS01124"/>
    </source>
</evidence>
<dbReference type="PROSITE" id="PS01124">
    <property type="entry name" value="HTH_ARAC_FAMILY_2"/>
    <property type="match status" value="1"/>
</dbReference>
<dbReference type="InterPro" id="IPR052158">
    <property type="entry name" value="INH-QAR"/>
</dbReference>
<keyword evidence="2" id="KW-0238">DNA-binding</keyword>
<dbReference type="Gene3D" id="1.10.10.60">
    <property type="entry name" value="Homeodomain-like"/>
    <property type="match status" value="1"/>
</dbReference>
<evidence type="ECO:0000256" key="2">
    <source>
        <dbReference type="ARBA" id="ARBA00023125"/>
    </source>
</evidence>
<dbReference type="PANTHER" id="PTHR43130:SF11">
    <property type="entry name" value="TRANSCRIPTIONAL REGULATORY PROTEIN"/>
    <property type="match status" value="1"/>
</dbReference>
<dbReference type="SUPFAM" id="SSF52317">
    <property type="entry name" value="Class I glutamine amidotransferase-like"/>
    <property type="match status" value="1"/>
</dbReference>
<comment type="caution">
    <text evidence="5">The sequence shown here is derived from an EMBL/GenBank/DDBJ whole genome shotgun (WGS) entry which is preliminary data.</text>
</comment>
<dbReference type="Pfam" id="PF12833">
    <property type="entry name" value="HTH_18"/>
    <property type="match status" value="1"/>
</dbReference>
<feature type="domain" description="HTH araC/xylS-type" evidence="4">
    <location>
        <begin position="220"/>
        <end position="318"/>
    </location>
</feature>
<keyword evidence="1" id="KW-0805">Transcription regulation</keyword>
<dbReference type="SMART" id="SM00342">
    <property type="entry name" value="HTH_ARAC"/>
    <property type="match status" value="1"/>
</dbReference>
<evidence type="ECO:0000256" key="1">
    <source>
        <dbReference type="ARBA" id="ARBA00023015"/>
    </source>
</evidence>
<dbReference type="InterPro" id="IPR009057">
    <property type="entry name" value="Homeodomain-like_sf"/>
</dbReference>
<dbReference type="SUPFAM" id="SSF46689">
    <property type="entry name" value="Homeodomain-like"/>
    <property type="match status" value="2"/>
</dbReference>
<dbReference type="GO" id="GO:0003700">
    <property type="term" value="F:DNA-binding transcription factor activity"/>
    <property type="evidence" value="ECO:0007669"/>
    <property type="project" value="InterPro"/>
</dbReference>
<gene>
    <name evidence="5" type="ORF">DSM101010T_05460</name>
</gene>
<dbReference type="RefSeq" id="WP_174403846.1">
    <property type="nucleotide sequence ID" value="NZ_BLVO01000004.1"/>
</dbReference>
<dbReference type="EMBL" id="BLVO01000004">
    <property type="protein sequence ID" value="GFM32181.1"/>
    <property type="molecule type" value="Genomic_DNA"/>
</dbReference>
<keyword evidence="6" id="KW-1185">Reference proteome</keyword>
<organism evidence="5 6">
    <name type="scientific">Desulfovibrio subterraneus</name>
    <dbReference type="NCBI Taxonomy" id="2718620"/>
    <lineage>
        <taxon>Bacteria</taxon>
        <taxon>Pseudomonadati</taxon>
        <taxon>Thermodesulfobacteriota</taxon>
        <taxon>Desulfovibrionia</taxon>
        <taxon>Desulfovibrionales</taxon>
        <taxon>Desulfovibrionaceae</taxon>
        <taxon>Desulfovibrio</taxon>
    </lineage>
</organism>
<protein>
    <submittedName>
        <fullName evidence="5">Transcriptional regulator</fullName>
    </submittedName>
</protein>
<accession>A0A7J0BG52</accession>
<dbReference type="PROSITE" id="PS00041">
    <property type="entry name" value="HTH_ARAC_FAMILY_1"/>
    <property type="match status" value="1"/>
</dbReference>
<dbReference type="InterPro" id="IPR029062">
    <property type="entry name" value="Class_I_gatase-like"/>
</dbReference>
<dbReference type="Proteomes" id="UP000503840">
    <property type="component" value="Unassembled WGS sequence"/>
</dbReference>
<dbReference type="Pfam" id="PF01965">
    <property type="entry name" value="DJ-1_PfpI"/>
    <property type="match status" value="1"/>
</dbReference>
<dbReference type="InterPro" id="IPR018060">
    <property type="entry name" value="HTH_AraC"/>
</dbReference>
<dbReference type="InterPro" id="IPR018062">
    <property type="entry name" value="HTH_AraC-typ_CS"/>
</dbReference>
<evidence type="ECO:0000313" key="6">
    <source>
        <dbReference type="Proteomes" id="UP000503840"/>
    </source>
</evidence>
<keyword evidence="3" id="KW-0804">Transcription</keyword>
<evidence type="ECO:0000256" key="3">
    <source>
        <dbReference type="ARBA" id="ARBA00023163"/>
    </source>
</evidence>
<evidence type="ECO:0000313" key="5">
    <source>
        <dbReference type="EMBL" id="GFM32181.1"/>
    </source>
</evidence>
<dbReference type="AlphaFoldDB" id="A0A7J0BG52"/>
<dbReference type="Gene3D" id="3.40.50.880">
    <property type="match status" value="1"/>
</dbReference>
<proteinExistence type="predicted"/>